<proteinExistence type="predicted"/>
<dbReference type="AlphaFoldDB" id="A0A8H7CHH9"/>
<dbReference type="Proteomes" id="UP000620124">
    <property type="component" value="Unassembled WGS sequence"/>
</dbReference>
<comment type="caution">
    <text evidence="1">The sequence shown here is derived from an EMBL/GenBank/DDBJ whole genome shotgun (WGS) entry which is preliminary data.</text>
</comment>
<protein>
    <submittedName>
        <fullName evidence="1">Beta-lactamase/transpeptidase-like protein</fullName>
    </submittedName>
</protein>
<dbReference type="EMBL" id="JACAZI010000023">
    <property type="protein sequence ID" value="KAF7336162.1"/>
    <property type="molecule type" value="Genomic_DNA"/>
</dbReference>
<gene>
    <name evidence="1" type="ORF">MVEN_02163600</name>
</gene>
<sequence>MFRGTMLHEALSSVSWQIHLLPPELNVLAHCVVALSASISVDYAIIGPGSKPASLSDRSVFSRGADLREYGIRRAPMYRALCAEALRLAFEVGVAFEPSEHNAVSCFILQFIENEKQARSRPFGMAYLSHVRAICESWVDIPDDTGLWAAYLLMEVMETTQRRQPVSVSHHDQLLITGGEPLSLQNLCVLSRGALQERKEREQLLMFAIMGPYVFHVTRVARQLYEEITGDFARRHPLKEGSMAEVTSSLTQLHSIWSFIFEHDEPETHPGDAFFCLSPDQRDRHLNIRACAFLMTFSRATLVLALHRELVRRAAITISPPSSTGHGTGAALADLWASERLTLLRRQVKDMADATLLEVARALRSMPSLPHIAHSQRDAVIAWAEFCLDEADATGSVLPVRAATMETISSALKLVGYSWQLPLGLVERLDAYVDTHRQLIPPFPEDSMFVDMFPEPLDNDWMSMFTMPLGSELFAQSQS</sequence>
<reference evidence="1" key="1">
    <citation type="submission" date="2020-05" db="EMBL/GenBank/DDBJ databases">
        <title>Mycena genomes resolve the evolution of fungal bioluminescence.</title>
        <authorList>
            <person name="Tsai I.J."/>
        </authorList>
    </citation>
    <scope>NUCLEOTIDE SEQUENCE</scope>
    <source>
        <strain evidence="1">CCC161011</strain>
    </source>
</reference>
<organism evidence="1 2">
    <name type="scientific">Mycena venus</name>
    <dbReference type="NCBI Taxonomy" id="2733690"/>
    <lineage>
        <taxon>Eukaryota</taxon>
        <taxon>Fungi</taxon>
        <taxon>Dikarya</taxon>
        <taxon>Basidiomycota</taxon>
        <taxon>Agaricomycotina</taxon>
        <taxon>Agaricomycetes</taxon>
        <taxon>Agaricomycetidae</taxon>
        <taxon>Agaricales</taxon>
        <taxon>Marasmiineae</taxon>
        <taxon>Mycenaceae</taxon>
        <taxon>Mycena</taxon>
    </lineage>
</organism>
<accession>A0A8H7CHH9</accession>
<dbReference type="OrthoDB" id="3046261at2759"/>
<keyword evidence="2" id="KW-1185">Reference proteome</keyword>
<evidence type="ECO:0000313" key="2">
    <source>
        <dbReference type="Proteomes" id="UP000620124"/>
    </source>
</evidence>
<evidence type="ECO:0000313" key="1">
    <source>
        <dbReference type="EMBL" id="KAF7336162.1"/>
    </source>
</evidence>
<name>A0A8H7CHH9_9AGAR</name>